<dbReference type="AlphaFoldDB" id="A0A024HAV1"/>
<dbReference type="OrthoDB" id="336415at2"/>
<name>A0A024HAV1_PSEKB</name>
<dbReference type="PROSITE" id="PS51186">
    <property type="entry name" value="GNAT"/>
    <property type="match status" value="1"/>
</dbReference>
<dbReference type="SUPFAM" id="SSF55729">
    <property type="entry name" value="Acyl-CoA N-acyltransferases (Nat)"/>
    <property type="match status" value="1"/>
</dbReference>
<dbReference type="RefSeq" id="WP_043249224.1">
    <property type="nucleotide sequence ID" value="NZ_HG322950.1"/>
</dbReference>
<dbReference type="PATRIC" id="fig|1301098.3.peg.831"/>
<dbReference type="PANTHER" id="PTHR43617:SF20">
    <property type="entry name" value="N-ALPHA-ACETYLTRANSFERASE RIMI"/>
    <property type="match status" value="1"/>
</dbReference>
<organism evidence="2 3">
    <name type="scientific">Pseudomonas knackmussii (strain DSM 6978 / CCUG 54928 / LMG 23759 / B13)</name>
    <dbReference type="NCBI Taxonomy" id="1301098"/>
    <lineage>
        <taxon>Bacteria</taxon>
        <taxon>Pseudomonadati</taxon>
        <taxon>Pseudomonadota</taxon>
        <taxon>Gammaproteobacteria</taxon>
        <taxon>Pseudomonadales</taxon>
        <taxon>Pseudomonadaceae</taxon>
        <taxon>Pseudomonas</taxon>
    </lineage>
</organism>
<evidence type="ECO:0000313" key="3">
    <source>
        <dbReference type="Proteomes" id="UP000025241"/>
    </source>
</evidence>
<dbReference type="Proteomes" id="UP000025241">
    <property type="component" value="Chromosome I"/>
</dbReference>
<dbReference type="InterPro" id="IPR016181">
    <property type="entry name" value="Acyl_CoA_acyltransferase"/>
</dbReference>
<keyword evidence="3" id="KW-1185">Reference proteome</keyword>
<dbReference type="Gene3D" id="3.40.630.30">
    <property type="match status" value="1"/>
</dbReference>
<dbReference type="eggNOG" id="COG0456">
    <property type="taxonomic scope" value="Bacteria"/>
</dbReference>
<dbReference type="HOGENOM" id="CLU_112791_0_0_6"/>
<dbReference type="InterPro" id="IPR050276">
    <property type="entry name" value="MshD_Acetyltransferase"/>
</dbReference>
<dbReference type="GO" id="GO:0016747">
    <property type="term" value="F:acyltransferase activity, transferring groups other than amino-acyl groups"/>
    <property type="evidence" value="ECO:0007669"/>
    <property type="project" value="InterPro"/>
</dbReference>
<evidence type="ECO:0000313" key="2">
    <source>
        <dbReference type="EMBL" id="CDF82195.1"/>
    </source>
</evidence>
<sequence length="201" mass="21857">MPLSFRPARPEDVDAAIPLIYSSGPDAFDYAFARPGRNSAQDFLRRAFLHGGGQFGWRQHTVGELDGKVVAAGTIFGGEANLGYLLAAARQILGYFGLGSVGVIHHGLQLEKIICPPPKHTLYLAHLGVDPSLRSQGVGRELIEHFLERGRRAGLKTAALDVSAANPRAQALYEKLGFEVQEERVSTLPGVSSHRYMQRAI</sequence>
<proteinExistence type="predicted"/>
<dbReference type="PANTHER" id="PTHR43617">
    <property type="entry name" value="L-AMINO ACID N-ACETYLTRANSFERASE"/>
    <property type="match status" value="1"/>
</dbReference>
<protein>
    <submittedName>
        <fullName evidence="2">Acetyltransferase</fullName>
    </submittedName>
</protein>
<dbReference type="EMBL" id="HG322950">
    <property type="protein sequence ID" value="CDF82195.1"/>
    <property type="molecule type" value="Genomic_DNA"/>
</dbReference>
<dbReference type="KEGG" id="pkc:PKB_0827"/>
<dbReference type="InterPro" id="IPR000182">
    <property type="entry name" value="GNAT_dom"/>
</dbReference>
<dbReference type="Pfam" id="PF00583">
    <property type="entry name" value="Acetyltransf_1"/>
    <property type="match status" value="1"/>
</dbReference>
<accession>A0A024HAV1</accession>
<dbReference type="CDD" id="cd04301">
    <property type="entry name" value="NAT_SF"/>
    <property type="match status" value="1"/>
</dbReference>
<dbReference type="STRING" id="1301098.PKB_0827"/>
<reference evidence="2 3" key="1">
    <citation type="submission" date="2013-03" db="EMBL/GenBank/DDBJ databases">
        <authorList>
            <person name="Linke B."/>
        </authorList>
    </citation>
    <scope>NUCLEOTIDE SEQUENCE [LARGE SCALE GENOMIC DNA]</scope>
    <source>
        <strain evidence="2 3">B13</strain>
    </source>
</reference>
<evidence type="ECO:0000259" key="1">
    <source>
        <dbReference type="PROSITE" id="PS51186"/>
    </source>
</evidence>
<reference evidence="2 3" key="2">
    <citation type="submission" date="2014-05" db="EMBL/GenBank/DDBJ databases">
        <title>Genome sequence of the 3-chlorobenzoate degrading bacterium Pseudomonas knackmussii B13 shows multiple evidence for horizontal gene transfer.</title>
        <authorList>
            <person name="Miyazaki R."/>
            <person name="Bertelli C."/>
            <person name="Falquet L."/>
            <person name="Robinson-Rechavi M."/>
            <person name="Gharib W."/>
            <person name="Roy S."/>
            <person name="Van der Meer J.R."/>
        </authorList>
    </citation>
    <scope>NUCLEOTIDE SEQUENCE [LARGE SCALE GENOMIC DNA]</scope>
    <source>
        <strain evidence="2 3">B13</strain>
    </source>
</reference>
<gene>
    <name evidence="2" type="ORF">PKB_0827</name>
</gene>
<keyword evidence="2" id="KW-0808">Transferase</keyword>
<feature type="domain" description="N-acetyltransferase" evidence="1">
    <location>
        <begin position="3"/>
        <end position="201"/>
    </location>
</feature>